<evidence type="ECO:0000313" key="3">
    <source>
        <dbReference type="Proteomes" id="UP001305928"/>
    </source>
</evidence>
<organism evidence="2 3">
    <name type="scientific">Pseudomonas benzenivorans</name>
    <dbReference type="NCBI Taxonomy" id="556533"/>
    <lineage>
        <taxon>Bacteria</taxon>
        <taxon>Pseudomonadati</taxon>
        <taxon>Pseudomonadota</taxon>
        <taxon>Gammaproteobacteria</taxon>
        <taxon>Pseudomonadales</taxon>
        <taxon>Pseudomonadaceae</taxon>
        <taxon>Pseudomonas</taxon>
    </lineage>
</organism>
<keyword evidence="3" id="KW-1185">Reference proteome</keyword>
<accession>A0ABZ0Q263</accession>
<gene>
    <name evidence="2" type="ORF">SBP02_08900</name>
</gene>
<protein>
    <submittedName>
        <fullName evidence="2">Uncharacterized protein</fullName>
    </submittedName>
</protein>
<reference evidence="2 3" key="1">
    <citation type="submission" date="2023-11" db="EMBL/GenBank/DDBJ databases">
        <title>Complete genome of Pseudomonas benzenivorans BA3361.</title>
        <authorList>
            <person name="Shin S.Y."/>
            <person name="Song J."/>
            <person name="Kang H."/>
        </authorList>
    </citation>
    <scope>NUCLEOTIDE SEQUENCE [LARGE SCALE GENOMIC DNA]</scope>
    <source>
        <strain evidence="2 3">HNIBRBA3361</strain>
    </source>
</reference>
<name>A0ABZ0Q263_9PSED</name>
<feature type="region of interest" description="Disordered" evidence="1">
    <location>
        <begin position="38"/>
        <end position="58"/>
    </location>
</feature>
<sequence>MNRSSTHNERTTVIPASDDRWPRDFDFRETYAEQRELLEPLAPCRQTLPHAQGAERND</sequence>
<proteinExistence type="predicted"/>
<evidence type="ECO:0000256" key="1">
    <source>
        <dbReference type="SAM" id="MobiDB-lite"/>
    </source>
</evidence>
<dbReference type="EMBL" id="CP137892">
    <property type="protein sequence ID" value="WPC06847.1"/>
    <property type="molecule type" value="Genomic_DNA"/>
</dbReference>
<dbReference type="Proteomes" id="UP001305928">
    <property type="component" value="Chromosome"/>
</dbReference>
<dbReference type="RefSeq" id="WP_318646025.1">
    <property type="nucleotide sequence ID" value="NZ_CP137892.1"/>
</dbReference>
<evidence type="ECO:0000313" key="2">
    <source>
        <dbReference type="EMBL" id="WPC06847.1"/>
    </source>
</evidence>